<protein>
    <submittedName>
        <fullName evidence="1">Uncharacterized protein</fullName>
    </submittedName>
</protein>
<dbReference type="RefSeq" id="WP_131962730.1">
    <property type="nucleotide sequence ID" value="NZ_SMFL01000024.1"/>
</dbReference>
<gene>
    <name evidence="1" type="ORF">E0F88_32295</name>
</gene>
<dbReference type="EMBL" id="SMFL01000024">
    <property type="protein sequence ID" value="TDE08711.1"/>
    <property type="molecule type" value="Genomic_DNA"/>
</dbReference>
<proteinExistence type="predicted"/>
<organism evidence="1 2">
    <name type="scientific">Dyadobacter psychrotolerans</name>
    <dbReference type="NCBI Taxonomy" id="2541721"/>
    <lineage>
        <taxon>Bacteria</taxon>
        <taxon>Pseudomonadati</taxon>
        <taxon>Bacteroidota</taxon>
        <taxon>Cytophagia</taxon>
        <taxon>Cytophagales</taxon>
        <taxon>Spirosomataceae</taxon>
        <taxon>Dyadobacter</taxon>
    </lineage>
</organism>
<reference evidence="1 2" key="1">
    <citation type="submission" date="2019-03" db="EMBL/GenBank/DDBJ databases">
        <title>Dyadobacter AR-3-6 sp. nov., isolated from arctic soil.</title>
        <authorList>
            <person name="Chaudhary D.K."/>
        </authorList>
    </citation>
    <scope>NUCLEOTIDE SEQUENCE [LARGE SCALE GENOMIC DNA]</scope>
    <source>
        <strain evidence="1 2">AR-3-6</strain>
    </source>
</reference>
<dbReference type="AlphaFoldDB" id="A0A4R5DAA8"/>
<accession>A0A4R5DAA8</accession>
<dbReference type="Proteomes" id="UP000294850">
    <property type="component" value="Unassembled WGS sequence"/>
</dbReference>
<evidence type="ECO:0000313" key="2">
    <source>
        <dbReference type="Proteomes" id="UP000294850"/>
    </source>
</evidence>
<comment type="caution">
    <text evidence="1">The sequence shown here is derived from an EMBL/GenBank/DDBJ whole genome shotgun (WGS) entry which is preliminary data.</text>
</comment>
<evidence type="ECO:0000313" key="1">
    <source>
        <dbReference type="EMBL" id="TDE08711.1"/>
    </source>
</evidence>
<name>A0A4R5DAA8_9BACT</name>
<sequence length="134" mass="15647">MNKYSLEYLNNKMVFDEAIFRSISDSVPFSCYLKRMDDFELSMEIERIQEVNILPLHDVLNATMSVFAAHFWKANTYDFRELPATDIPFDLRIPISIDVILIKSSRSEIVVEFFVYQGTVDLSEIMLSIKSIYV</sequence>
<keyword evidence="2" id="KW-1185">Reference proteome</keyword>